<comment type="subcellular location">
    <subcellularLocation>
        <location evidence="1">Membrane</location>
        <topology evidence="1">Multi-pass membrane protein</topology>
    </subcellularLocation>
</comment>
<feature type="transmembrane region" description="Helical" evidence="6">
    <location>
        <begin position="238"/>
        <end position="258"/>
    </location>
</feature>
<feature type="transmembrane region" description="Helical" evidence="6">
    <location>
        <begin position="421"/>
        <end position="446"/>
    </location>
</feature>
<feature type="transmembrane region" description="Helical" evidence="6">
    <location>
        <begin position="61"/>
        <end position="81"/>
    </location>
</feature>
<organism evidence="7 8">
    <name type="scientific">Riccia fluitans</name>
    <dbReference type="NCBI Taxonomy" id="41844"/>
    <lineage>
        <taxon>Eukaryota</taxon>
        <taxon>Viridiplantae</taxon>
        <taxon>Streptophyta</taxon>
        <taxon>Embryophyta</taxon>
        <taxon>Marchantiophyta</taxon>
        <taxon>Marchantiopsida</taxon>
        <taxon>Marchantiidae</taxon>
        <taxon>Marchantiales</taxon>
        <taxon>Ricciaceae</taxon>
        <taxon>Riccia</taxon>
    </lineage>
</organism>
<dbReference type="InterPro" id="IPR002528">
    <property type="entry name" value="MATE_fam"/>
</dbReference>
<feature type="transmembrane region" description="Helical" evidence="6">
    <location>
        <begin position="322"/>
        <end position="341"/>
    </location>
</feature>
<dbReference type="Pfam" id="PF01554">
    <property type="entry name" value="MatE"/>
    <property type="match status" value="2"/>
</dbReference>
<feature type="transmembrane region" description="Helical" evidence="6">
    <location>
        <begin position="164"/>
        <end position="187"/>
    </location>
</feature>
<dbReference type="PANTHER" id="PTHR11206">
    <property type="entry name" value="MULTIDRUG RESISTANCE PROTEIN"/>
    <property type="match status" value="1"/>
</dbReference>
<evidence type="ECO:0000256" key="1">
    <source>
        <dbReference type="ARBA" id="ARBA00004141"/>
    </source>
</evidence>
<sequence>MGQDNVGWKTQVGTEAKKALNIAGPMIVTNLIYFAIIMSALMFVGHLGVLELSSAALGNSMASVVGFTFMLGLASGLETLCGQAYGAKQYDLLGVYYQTSILVLLSFSILLSFLWWNMEPLLLLIGQEAEISRQTTLYMRALLPALWAAAVTHPTIKFLQSQNVVLPVMVCCLTTFVVHIPLCYFLVFKFVGFLGGAWSISIAYWLILLQLLAYVAHSNGARKERTWNGFVRPKIRTVGLYLRIAVPSAFMIILQFWAFELLTLLSGLLPNPEKELSLLSICLNTAGIMFTLPFGLSAASSTRVSNELGADNANGAKLATKVVLGMSILQSSVVASAMLALRSKWGLAFSNNPQVVQDTASIMPLLALSLLLDGIQGPLGGVLRGCGLQDPATIATIFAFYGIGVPSAILFGFYFKLGAKGLFGGCVCGNLTQFLLISLLVLFINWDKQVEKARERVWEQEKEKAPSSKNFMSGDIEEPLLLA</sequence>
<keyword evidence="3 6" id="KW-0812">Transmembrane</keyword>
<dbReference type="GO" id="GO:0016020">
    <property type="term" value="C:membrane"/>
    <property type="evidence" value="ECO:0007669"/>
    <property type="project" value="UniProtKB-SubCell"/>
</dbReference>
<evidence type="ECO:0000313" key="7">
    <source>
        <dbReference type="EMBL" id="KAL2620988.1"/>
    </source>
</evidence>
<evidence type="ECO:0000256" key="6">
    <source>
        <dbReference type="RuleBase" id="RU004914"/>
    </source>
</evidence>
<feature type="transmembrane region" description="Helical" evidence="6">
    <location>
        <begin position="193"/>
        <end position="217"/>
    </location>
</feature>
<dbReference type="AlphaFoldDB" id="A0ABD1Y2S4"/>
<comment type="caution">
    <text evidence="7">The sequence shown here is derived from an EMBL/GenBank/DDBJ whole genome shotgun (WGS) entry which is preliminary data.</text>
</comment>
<dbReference type="EMBL" id="JBHFFA010000006">
    <property type="protein sequence ID" value="KAL2620988.1"/>
    <property type="molecule type" value="Genomic_DNA"/>
</dbReference>
<comment type="similarity">
    <text evidence="2 6">Belongs to the multi antimicrobial extrusion (MATE) (TC 2.A.66.1) family.</text>
</comment>
<feature type="transmembrane region" description="Helical" evidence="6">
    <location>
        <begin position="93"/>
        <end position="116"/>
    </location>
</feature>
<keyword evidence="8" id="KW-1185">Reference proteome</keyword>
<dbReference type="Proteomes" id="UP001605036">
    <property type="component" value="Unassembled WGS sequence"/>
</dbReference>
<name>A0ABD1Y2S4_9MARC</name>
<proteinExistence type="inferred from homology"/>
<keyword evidence="5 6" id="KW-0472">Membrane</keyword>
<dbReference type="InterPro" id="IPR045069">
    <property type="entry name" value="MATE_euk"/>
</dbReference>
<protein>
    <recommendedName>
        <fullName evidence="6">Protein DETOXIFICATION</fullName>
    </recommendedName>
    <alternativeName>
        <fullName evidence="6">Multidrug and toxic compound extrusion protein</fullName>
    </alternativeName>
</protein>
<evidence type="ECO:0000256" key="2">
    <source>
        <dbReference type="ARBA" id="ARBA00010199"/>
    </source>
</evidence>
<feature type="transmembrane region" description="Helical" evidence="6">
    <location>
        <begin position="395"/>
        <end position="415"/>
    </location>
</feature>
<evidence type="ECO:0000256" key="3">
    <source>
        <dbReference type="ARBA" id="ARBA00022692"/>
    </source>
</evidence>
<evidence type="ECO:0000256" key="4">
    <source>
        <dbReference type="ARBA" id="ARBA00022989"/>
    </source>
</evidence>
<gene>
    <name evidence="7" type="ORF">R1flu_001193</name>
</gene>
<feature type="transmembrane region" description="Helical" evidence="6">
    <location>
        <begin position="27"/>
        <end position="49"/>
    </location>
</feature>
<reference evidence="7 8" key="1">
    <citation type="submission" date="2024-09" db="EMBL/GenBank/DDBJ databases">
        <title>Chromosome-scale assembly of Riccia fluitans.</title>
        <authorList>
            <person name="Paukszto L."/>
            <person name="Sawicki J."/>
            <person name="Karawczyk K."/>
            <person name="Piernik-Szablinska J."/>
            <person name="Szczecinska M."/>
            <person name="Mazdziarz M."/>
        </authorList>
    </citation>
    <scope>NUCLEOTIDE SEQUENCE [LARGE SCALE GENOMIC DNA]</scope>
    <source>
        <strain evidence="7">Rf_01</strain>
        <tissue evidence="7">Aerial parts of the thallus</tissue>
    </source>
</reference>
<accession>A0ABD1Y2S4</accession>
<keyword evidence="4 6" id="KW-1133">Transmembrane helix</keyword>
<feature type="transmembrane region" description="Helical" evidence="6">
    <location>
        <begin position="136"/>
        <end position="152"/>
    </location>
</feature>
<dbReference type="NCBIfam" id="TIGR00797">
    <property type="entry name" value="matE"/>
    <property type="match status" value="1"/>
</dbReference>
<feature type="transmembrane region" description="Helical" evidence="6">
    <location>
        <begin position="278"/>
        <end position="301"/>
    </location>
</feature>
<evidence type="ECO:0000313" key="8">
    <source>
        <dbReference type="Proteomes" id="UP001605036"/>
    </source>
</evidence>
<evidence type="ECO:0000256" key="5">
    <source>
        <dbReference type="ARBA" id="ARBA00023136"/>
    </source>
</evidence>
<dbReference type="CDD" id="cd13132">
    <property type="entry name" value="MATE_eukaryotic"/>
    <property type="match status" value="1"/>
</dbReference>